<feature type="transmembrane region" description="Helical" evidence="1">
    <location>
        <begin position="22"/>
        <end position="40"/>
    </location>
</feature>
<evidence type="ECO:0000256" key="1">
    <source>
        <dbReference type="SAM" id="Phobius"/>
    </source>
</evidence>
<dbReference type="EMBL" id="FUZA01000008">
    <property type="protein sequence ID" value="SKC14796.1"/>
    <property type="molecule type" value="Genomic_DNA"/>
</dbReference>
<dbReference type="AlphaFoldDB" id="A0A1T5H292"/>
<proteinExistence type="predicted"/>
<evidence type="ECO:0000313" key="2">
    <source>
        <dbReference type="EMBL" id="SKC14796.1"/>
    </source>
</evidence>
<keyword evidence="1" id="KW-1133">Transmembrane helix</keyword>
<gene>
    <name evidence="2" type="ORF">SAMN05660293_04737</name>
</gene>
<dbReference type="RefSeq" id="WP_082217206.1">
    <property type="nucleotide sequence ID" value="NZ_FUZA01000008.1"/>
</dbReference>
<dbReference type="Proteomes" id="UP000190897">
    <property type="component" value="Unassembled WGS sequence"/>
</dbReference>
<sequence>MFDLYFQSGDFYNDGGSWIKDLLIPLLGVGVPLWIFYKGIESQRFQDQQKSDEFDLQQLIFSHNLFASAAEFSLAMQANIESVVSNLKSSDWSNDNLPTPSSHDLRRIVFDLDREKLFHAWKRKLASNSVSTIFVAFDTIYDVEKAYSARWLEATREITNRRNKITSGSGKLILGISQIDIENNFDAQVRSRLMEIFVSQNEKLGGEELDAQLVMQHLIGPISDEFEKVDTHEHRKWLPLAKNASDLIALSLQIESIRNSLLTYSLETLSGTLNPAINDLLKHYDPFNEYLKHKNLPVETD</sequence>
<reference evidence="3" key="1">
    <citation type="submission" date="2017-02" db="EMBL/GenBank/DDBJ databases">
        <authorList>
            <person name="Varghese N."/>
            <person name="Submissions S."/>
        </authorList>
    </citation>
    <scope>NUCLEOTIDE SEQUENCE [LARGE SCALE GENOMIC DNA]</scope>
    <source>
        <strain evidence="3">DSM 22270</strain>
    </source>
</reference>
<name>A0A1T5H292_9BACT</name>
<keyword evidence="1" id="KW-0472">Membrane</keyword>
<evidence type="ECO:0000313" key="3">
    <source>
        <dbReference type="Proteomes" id="UP000190897"/>
    </source>
</evidence>
<keyword evidence="1" id="KW-0812">Transmembrane</keyword>
<keyword evidence="3" id="KW-1185">Reference proteome</keyword>
<organism evidence="2 3">
    <name type="scientific">Dyadobacter psychrophilus</name>
    <dbReference type="NCBI Taxonomy" id="651661"/>
    <lineage>
        <taxon>Bacteria</taxon>
        <taxon>Pseudomonadati</taxon>
        <taxon>Bacteroidota</taxon>
        <taxon>Cytophagia</taxon>
        <taxon>Cytophagales</taxon>
        <taxon>Spirosomataceae</taxon>
        <taxon>Dyadobacter</taxon>
    </lineage>
</organism>
<protein>
    <submittedName>
        <fullName evidence="2">Uncharacterized protein</fullName>
    </submittedName>
</protein>
<accession>A0A1T5H292</accession>